<reference evidence="2" key="2">
    <citation type="submission" date="2013-04" db="UniProtKB">
        <authorList>
            <consortium name="EnsemblPlants"/>
        </authorList>
    </citation>
    <scope>IDENTIFICATION</scope>
</reference>
<dbReference type="HOGENOM" id="CLU_158246_0_0_1"/>
<dbReference type="PANTHER" id="PTHR33935">
    <property type="entry name" value="OS10G0148100 PROTEIN"/>
    <property type="match status" value="1"/>
</dbReference>
<dbReference type="AlphaFoldDB" id="J3N0X5"/>
<evidence type="ECO:0000313" key="3">
    <source>
        <dbReference type="Proteomes" id="UP000006038"/>
    </source>
</evidence>
<proteinExistence type="predicted"/>
<keyword evidence="1" id="KW-0732">Signal</keyword>
<protein>
    <recommendedName>
        <fullName evidence="4">Proline-rich protein</fullName>
    </recommendedName>
</protein>
<evidence type="ECO:0000313" key="2">
    <source>
        <dbReference type="EnsemblPlants" id="OB10G11730.1"/>
    </source>
</evidence>
<feature type="chain" id="PRO_5003775458" description="Proline-rich protein" evidence="1">
    <location>
        <begin position="26"/>
        <end position="132"/>
    </location>
</feature>
<keyword evidence="3" id="KW-1185">Reference proteome</keyword>
<dbReference type="OMA" id="GARANFC"/>
<dbReference type="Proteomes" id="UP000006038">
    <property type="component" value="Chromosome 10"/>
</dbReference>
<dbReference type="STRING" id="4533.J3N0X5"/>
<evidence type="ECO:0008006" key="4">
    <source>
        <dbReference type="Google" id="ProtNLM"/>
    </source>
</evidence>
<feature type="signal peptide" evidence="1">
    <location>
        <begin position="1"/>
        <end position="25"/>
    </location>
</feature>
<evidence type="ECO:0000256" key="1">
    <source>
        <dbReference type="SAM" id="SignalP"/>
    </source>
</evidence>
<accession>J3N0X5</accession>
<dbReference type="EnsemblPlants" id="OB10G11730.1">
    <property type="protein sequence ID" value="OB10G11730.1"/>
    <property type="gene ID" value="OB10G11730"/>
</dbReference>
<reference evidence="2" key="1">
    <citation type="journal article" date="2013" name="Nat. Commun.">
        <title>Whole-genome sequencing of Oryza brachyantha reveals mechanisms underlying Oryza genome evolution.</title>
        <authorList>
            <person name="Chen J."/>
            <person name="Huang Q."/>
            <person name="Gao D."/>
            <person name="Wang J."/>
            <person name="Lang Y."/>
            <person name="Liu T."/>
            <person name="Li B."/>
            <person name="Bai Z."/>
            <person name="Luis Goicoechea J."/>
            <person name="Liang C."/>
            <person name="Chen C."/>
            <person name="Zhang W."/>
            <person name="Sun S."/>
            <person name="Liao Y."/>
            <person name="Zhang X."/>
            <person name="Yang L."/>
            <person name="Song C."/>
            <person name="Wang M."/>
            <person name="Shi J."/>
            <person name="Liu G."/>
            <person name="Liu J."/>
            <person name="Zhou H."/>
            <person name="Zhou W."/>
            <person name="Yu Q."/>
            <person name="An N."/>
            <person name="Chen Y."/>
            <person name="Cai Q."/>
            <person name="Wang B."/>
            <person name="Liu B."/>
            <person name="Min J."/>
            <person name="Huang Y."/>
            <person name="Wu H."/>
            <person name="Li Z."/>
            <person name="Zhang Y."/>
            <person name="Yin Y."/>
            <person name="Song W."/>
            <person name="Jiang J."/>
            <person name="Jackson S.A."/>
            <person name="Wing R.A."/>
            <person name="Wang J."/>
            <person name="Chen M."/>
        </authorList>
    </citation>
    <scope>NUCLEOTIDE SEQUENCE [LARGE SCALE GENOMIC DNA]</scope>
    <source>
        <strain evidence="2">cv. IRGC 101232</strain>
    </source>
</reference>
<dbReference type="PANTHER" id="PTHR33935:SF6">
    <property type="entry name" value="EXPRESSED PROTEIN"/>
    <property type="match status" value="1"/>
</dbReference>
<name>J3N0X5_ORYBR</name>
<organism evidence="2">
    <name type="scientific">Oryza brachyantha</name>
    <name type="common">malo sina</name>
    <dbReference type="NCBI Taxonomy" id="4533"/>
    <lineage>
        <taxon>Eukaryota</taxon>
        <taxon>Viridiplantae</taxon>
        <taxon>Streptophyta</taxon>
        <taxon>Embryophyta</taxon>
        <taxon>Tracheophyta</taxon>
        <taxon>Spermatophyta</taxon>
        <taxon>Magnoliopsida</taxon>
        <taxon>Liliopsida</taxon>
        <taxon>Poales</taxon>
        <taxon>Poaceae</taxon>
        <taxon>BOP clade</taxon>
        <taxon>Oryzoideae</taxon>
        <taxon>Oryzeae</taxon>
        <taxon>Oryzinae</taxon>
        <taxon>Oryza</taxon>
    </lineage>
</organism>
<sequence>MGARWPLHDAALMLAVVAVVTTAAAAAAAGSAGETTAVVVGAAKCGDCGRKNMDAEAAFKGLKVAIKCKNGSSDEYESKAVGDLDGTGAFAVPLDAGVLRGGGGCVAQLHSAASNGPCPGQEPSRDNMYGYG</sequence>
<dbReference type="Gramene" id="OB10G11730.1">
    <property type="protein sequence ID" value="OB10G11730.1"/>
    <property type="gene ID" value="OB10G11730"/>
</dbReference>
<dbReference type="Pfam" id="PF01190">
    <property type="entry name" value="Pollen_Ole_e_1"/>
    <property type="match status" value="1"/>
</dbReference>